<dbReference type="SUPFAM" id="SSF51905">
    <property type="entry name" value="FAD/NAD(P)-binding domain"/>
    <property type="match status" value="1"/>
</dbReference>
<keyword evidence="1" id="KW-0560">Oxidoreductase</keyword>
<dbReference type="AlphaFoldDB" id="A0A318MQV9"/>
<dbReference type="RefSeq" id="WP_110443699.1">
    <property type="nucleotide sequence ID" value="NZ_QGLM01000014.1"/>
</dbReference>
<dbReference type="PANTHER" id="PTHR43747:SF5">
    <property type="entry name" value="FAD-BINDING DOMAIN-CONTAINING PROTEIN"/>
    <property type="match status" value="1"/>
</dbReference>
<reference evidence="3 4" key="1">
    <citation type="submission" date="2018-05" db="EMBL/GenBank/DDBJ databases">
        <title>Reference genomes for bee gut microbiota database.</title>
        <authorList>
            <person name="Ellegaard K.M."/>
        </authorList>
    </citation>
    <scope>NUCLEOTIDE SEQUENCE [LARGE SCALE GENOMIC DNA]</scope>
    <source>
        <strain evidence="3 4">ESL0167</strain>
    </source>
</reference>
<dbReference type="Gene3D" id="3.50.50.60">
    <property type="entry name" value="FAD/NAD(P)-binding domain"/>
    <property type="match status" value="1"/>
</dbReference>
<keyword evidence="2" id="KW-0503">Monooxygenase</keyword>
<dbReference type="PANTHER" id="PTHR43747">
    <property type="entry name" value="FAD-BINDING PROTEIN"/>
    <property type="match status" value="1"/>
</dbReference>
<evidence type="ECO:0000256" key="2">
    <source>
        <dbReference type="ARBA" id="ARBA00023033"/>
    </source>
</evidence>
<name>A0A318MQV9_FRIPE</name>
<dbReference type="GO" id="GO:0004497">
    <property type="term" value="F:monooxygenase activity"/>
    <property type="evidence" value="ECO:0007669"/>
    <property type="project" value="UniProtKB-KW"/>
</dbReference>
<proteinExistence type="predicted"/>
<protein>
    <submittedName>
        <fullName evidence="3">Uncharacterized protein</fullName>
    </submittedName>
</protein>
<evidence type="ECO:0000313" key="3">
    <source>
        <dbReference type="EMBL" id="PXY95180.1"/>
    </source>
</evidence>
<dbReference type="InterPro" id="IPR006905">
    <property type="entry name" value="Flavin_halogenase"/>
</dbReference>
<dbReference type="Proteomes" id="UP000247838">
    <property type="component" value="Unassembled WGS sequence"/>
</dbReference>
<dbReference type="InterPro" id="IPR050816">
    <property type="entry name" value="Flavin-dep_Halogenase_NPB"/>
</dbReference>
<organism evidence="3 4">
    <name type="scientific">Frischella perrara</name>
    <dbReference type="NCBI Taxonomy" id="1267021"/>
    <lineage>
        <taxon>Bacteria</taxon>
        <taxon>Pseudomonadati</taxon>
        <taxon>Pseudomonadota</taxon>
        <taxon>Gammaproteobacteria</taxon>
        <taxon>Orbales</taxon>
        <taxon>Orbaceae</taxon>
        <taxon>Frischella</taxon>
    </lineage>
</organism>
<accession>A0A318MQV9</accession>
<comment type="caution">
    <text evidence="3">The sequence shown here is derived from an EMBL/GenBank/DDBJ whole genome shotgun (WGS) entry which is preliminary data.</text>
</comment>
<evidence type="ECO:0000313" key="4">
    <source>
        <dbReference type="Proteomes" id="UP000247838"/>
    </source>
</evidence>
<gene>
    <name evidence="3" type="ORF">DKK76_06955</name>
</gene>
<dbReference type="InterPro" id="IPR036188">
    <property type="entry name" value="FAD/NAD-bd_sf"/>
</dbReference>
<dbReference type="EMBL" id="QGLM01000014">
    <property type="protein sequence ID" value="PXY95180.1"/>
    <property type="molecule type" value="Genomic_DNA"/>
</dbReference>
<sequence>MKKNKLIIIGNGIAGNLAALYISQKLPELEITIVGKTDKPRTLVGESTVELSTHFFEALGLGKLLEDKHYHKYGLTYYFKTKKDVNDPNYVVHEAPGVIRLPAYNLNRFTFDNDLRELNSKRNIKVIKGTVQDVSLKTSTQKHHILSVEMEDSEKTNLMLEADWFIDSSGTRRFLAKKLALRKDPGYQRSTFWFRLKKFDRNIFNKISALKSKHHCYDSYYVTHHFYGKGYWIWMIPMRSPDGETMISIGYTYRTEQGAEIVRTVDDFISTVEKDHPIITEIVKSGEINTLSEDVLDIAAYTNYMYESKQYYSKDGWFLIGDSAFLFDPINSLGLSYVSHMICQVAAIISKDKEGNLTNSYIDCHEKHIQSILSLQDSWGKWYEIMHDPVKLSWTLLMNNMSYFNVLLPAFINGAFLDGRHIDVFTEQFKRLPVEQQGPAYPFPKLLDILSEQSKNIDLSCLPNLYSKNIPFGLYKADEKLRKKLFLRYLFRLITLRTAIIKRINWKLNKHHLSVLGESLWDNCVDFVRIILVSLFSHGLVKYHKLDDPDATPFGNNGKFLKFNDTTK</sequence>
<evidence type="ECO:0000256" key="1">
    <source>
        <dbReference type="ARBA" id="ARBA00023002"/>
    </source>
</evidence>
<dbReference type="Pfam" id="PF04820">
    <property type="entry name" value="Trp_halogenase"/>
    <property type="match status" value="2"/>
</dbReference>